<accession>A0A414YZH4</accession>
<protein>
    <submittedName>
        <fullName evidence="2">Polysaccharide pyruvyl transferase family protein</fullName>
    </submittedName>
</protein>
<name>A0A414YZH4_9BACE</name>
<evidence type="ECO:0000313" key="2">
    <source>
        <dbReference type="EMBL" id="UVQ97395.1"/>
    </source>
</evidence>
<evidence type="ECO:0000313" key="3">
    <source>
        <dbReference type="Proteomes" id="UP000283512"/>
    </source>
</evidence>
<dbReference type="Proteomes" id="UP001060260">
    <property type="component" value="Chromosome"/>
</dbReference>
<dbReference type="RefSeq" id="WP_122295337.1">
    <property type="nucleotide sequence ID" value="NZ_CAXSUM010000011.1"/>
</dbReference>
<gene>
    <name evidence="1" type="ORF">DW190_06290</name>
    <name evidence="2" type="ORF">NXW23_03215</name>
</gene>
<sequence>MYCLDSADVTFFCRDLYESKQYCSQAFFCHDMAFYLFDKITSENLSTEQTGYFFRTDRESFGKQNYIALNMDISLWGNEITPIAPFIKKIDEFDIIHTDRLHVAILACLLHKRVHFYKGGYFKNEAVFRSSMRDYFDDVFMKKY</sequence>
<dbReference type="AlphaFoldDB" id="A0A414YZH4"/>
<proteinExistence type="predicted"/>
<keyword evidence="2" id="KW-0808">Transferase</keyword>
<evidence type="ECO:0000313" key="1">
    <source>
        <dbReference type="EMBL" id="RHH92869.1"/>
    </source>
</evidence>
<dbReference type="EMBL" id="CP103166">
    <property type="protein sequence ID" value="UVQ97395.1"/>
    <property type="molecule type" value="Genomic_DNA"/>
</dbReference>
<dbReference type="EMBL" id="QRKD01000003">
    <property type="protein sequence ID" value="RHH92869.1"/>
    <property type="molecule type" value="Genomic_DNA"/>
</dbReference>
<dbReference type="GO" id="GO:0016740">
    <property type="term" value="F:transferase activity"/>
    <property type="evidence" value="ECO:0007669"/>
    <property type="project" value="UniProtKB-KW"/>
</dbReference>
<reference evidence="1 3" key="1">
    <citation type="submission" date="2018-08" db="EMBL/GenBank/DDBJ databases">
        <title>A genome reference for cultivated species of the human gut microbiota.</title>
        <authorList>
            <person name="Zou Y."/>
            <person name="Xue W."/>
            <person name="Luo G."/>
        </authorList>
    </citation>
    <scope>NUCLEOTIDE SEQUENCE [LARGE SCALE GENOMIC DNA]</scope>
    <source>
        <strain evidence="1 3">AM16-49B</strain>
    </source>
</reference>
<reference evidence="2" key="2">
    <citation type="submission" date="2022-08" db="EMBL/GenBank/DDBJ databases">
        <title>Genome Sequencing of Bacteroides fragilis Group Isolates with Nanopore Technology.</title>
        <authorList>
            <person name="Tisza M.J."/>
            <person name="Smith D."/>
            <person name="Dekker J.P."/>
        </authorList>
    </citation>
    <scope>NUCLEOTIDE SEQUENCE</scope>
    <source>
        <strain evidence="2">BFG-474</strain>
    </source>
</reference>
<organism evidence="1 3">
    <name type="scientific">Bacteroides caccae</name>
    <dbReference type="NCBI Taxonomy" id="47678"/>
    <lineage>
        <taxon>Bacteria</taxon>
        <taxon>Pseudomonadati</taxon>
        <taxon>Bacteroidota</taxon>
        <taxon>Bacteroidia</taxon>
        <taxon>Bacteroidales</taxon>
        <taxon>Bacteroidaceae</taxon>
        <taxon>Bacteroides</taxon>
    </lineage>
</organism>
<dbReference type="Proteomes" id="UP000283512">
    <property type="component" value="Unassembled WGS sequence"/>
</dbReference>